<comment type="caution">
    <text evidence="1">The sequence shown here is derived from an EMBL/GenBank/DDBJ whole genome shotgun (WGS) entry which is preliminary data.</text>
</comment>
<gene>
    <name evidence="1" type="ORF">IPK02_21390</name>
</gene>
<proteinExistence type="predicted"/>
<accession>A0A935W8F4</accession>
<sequence>MADLSDYWPKAVAHLAKPLSVDDADEVTVAEISEAPVNGYRGFRKATTALVPIDRLDDVLKHPGGIGHEVQSWGPMPCVREGQTYSTSFWIDGRKGTDERFETFVQAWSRHNRDVQLPDNIFLMTYGLVPRYLSDGVVCWDDPHGPVYDVVRVKSHIDWDNKPDEPLSFISVRRDYLEDYCHLKQCAAVQVYYEERFSADDKTFGEALRGEEGAEFHLPGRLLDMGFLTDSYHGEAPQMSRVWGARLLLKPERRPITDAEDPELVWPGDTVPMTYQIAASKRLYGYVRDEVLQQYQGRAEYQIHPDSGGVNYGGWWATSRTHRVGRNHIRVELKKLYEGCPPHVISHWHKFAVPESIANRDKEQHGTNNIAERAHRLIDAFLSLTATLQQLSEELGLGFSQVEIGSLSTEEVAYIGWWKCSVAESLFAVAPLAMTREQFLERALAVVKLIELLKPGPLRTMALKLGVPKEAIKDFQSLKLLACLCQLANIAREEGFHLLQDASLVVPKWQRTLELPSLVSLFAVQGLRIAQAHTPGSNRDASIASAASRLGIDVAAMAGGWGYAVDTMYDCLARDLEMTDHLLSATFVR</sequence>
<evidence type="ECO:0000313" key="1">
    <source>
        <dbReference type="EMBL" id="MBK7956290.1"/>
    </source>
</evidence>
<dbReference type="EMBL" id="JADJOT010000012">
    <property type="protein sequence ID" value="MBK7956290.1"/>
    <property type="molecule type" value="Genomic_DNA"/>
</dbReference>
<evidence type="ECO:0000313" key="2">
    <source>
        <dbReference type="Proteomes" id="UP000706151"/>
    </source>
</evidence>
<organism evidence="1 2">
    <name type="scientific">Candidatus Accumulibacter affinis</name>
    <dbReference type="NCBI Taxonomy" id="2954384"/>
    <lineage>
        <taxon>Bacteria</taxon>
        <taxon>Pseudomonadati</taxon>
        <taxon>Pseudomonadota</taxon>
        <taxon>Betaproteobacteria</taxon>
        <taxon>Candidatus Accumulibacter</taxon>
    </lineage>
</organism>
<reference evidence="1 2" key="1">
    <citation type="submission" date="2020-10" db="EMBL/GenBank/DDBJ databases">
        <title>Connecting structure to function with the recovery of over 1000 high-quality activated sludge metagenome-assembled genomes encoding full-length rRNA genes using long-read sequencing.</title>
        <authorList>
            <person name="Singleton C.M."/>
            <person name="Petriglieri F."/>
            <person name="Kristensen J.M."/>
            <person name="Kirkegaard R.H."/>
            <person name="Michaelsen T.Y."/>
            <person name="Andersen M.H."/>
            <person name="Karst S.M."/>
            <person name="Dueholm M.S."/>
            <person name="Nielsen P.H."/>
            <person name="Albertsen M."/>
        </authorList>
    </citation>
    <scope>NUCLEOTIDE SEQUENCE [LARGE SCALE GENOMIC DNA]</scope>
    <source>
        <strain evidence="1">Fred_18-Q3-R57-64_BAT3C.720</strain>
    </source>
</reference>
<dbReference type="AlphaFoldDB" id="A0A935W8F4"/>
<protein>
    <submittedName>
        <fullName evidence="1">Uncharacterized protein</fullName>
    </submittedName>
</protein>
<dbReference type="Proteomes" id="UP000706151">
    <property type="component" value="Unassembled WGS sequence"/>
</dbReference>
<name>A0A935W8F4_9PROT</name>